<dbReference type="Proteomes" id="UP001150538">
    <property type="component" value="Unassembled WGS sequence"/>
</dbReference>
<evidence type="ECO:0000256" key="8">
    <source>
        <dbReference type="PROSITE-ProRule" id="PRU00176"/>
    </source>
</evidence>
<sequence length="1280" mass="138654">MPGGGFAPGINPNQQQQYGSPMMMMMNATNSGGKNSGLPPSRVIYIGNLPDSYSISLLLDQVKAGIIESVRMLVEKHCAFLTFVDTESAISLHNQVNTGQRRIVVNGTEAKIGFGKSQTLHSNILEAVQNGATRNVYIGNIDIAPAGDDFSRLDSGTGERAKTIGNLIGGGDESKDKSNGNNSCHDQLAGGGVDEDDDMLLFTSTSNNGHSTSVPTISAPPTAVGLTTPPGTSTIMKNHDTGTNGITEGILREVLGKYGTIEHVRLVRDKRCAFVHFLDISSATRCVRELPTEPGWGLPRKINYGRDRCAPSSATPNSHHQQPNVAATAMAGNMNGVYGPMGMQMMPGMPPSMMMGIDPAHAAAINPMQNRCVYLGNLHPDTTSEDLCNSIRGGILQHIRHIKDKRIAFATFIDPNSAALFLQLAQAMPQGLVVKNRRLRVSWGKSSVPVPQQVLMAVSSGASRNMYLGMLSPEVSEEQLRSDFEIFGEIELVNLLRDKRCGFVNFTDISSAIQAVEAMRSSDQEVKLPNGAVFKKPQGYADVRVNYGKDRCGNQPRIPKPASGEEQVGGGGPMPVMNGTGGGGPHAHHPHHLHQQLPHHNGAVMPGGAGGYGGPMDYPMGAAAVDASNPAMMMMMSAPFSMDPAMAHGGYHHQQQHLQGHIDPQKQHQHRPLLMTPNAGGNDQAAAAMGYGMMDMHQQQGNVMPGGGVGPTGNNGYYDPTSSSAMAAVAADSSGMMMHGGVQYAAPNMGSNPYYNSAVANGANGPGPAAGHYGQGKIPGIPVGFSWLRRKYISKAKVHRPTQAGIAVAKGNYGSPSIVISGNYMENKDFGDSFVYWKQVGSEGFEIWHYEFIRDDDEPAPWSPEGQRRIHELGLTMYYEQENPLDVEARNRMLTDYKKSITPVTFKSGQKKYGNYSNTGSSTKNSSSTTSVISKLRNKSLSPTSPKYTPGVRWLVGWKNEELAELMRLDRQNARLWTQIQEKYLNKEKYQLYPTIKKYFKCKMCSQRVVQRPVTLTCQHTFCESCLSDFIDKMPPEHHKQHLNCVVCKTSFAKQPARRFNPQTGRTEFFINLPLVNILRTVYPDYGAGDKRLEMPEKTPLPQMAKRTGKFSVGSSGKDGESGGVSPDSSITAPNNTNGGVIESSATNYFVKFQTKSEYYQNTKSDVDLLMYNLKFAKLDKYVTVGFVYDPNVLNACTIKIDTSSATAAQGTKKNVASIVRYIRQLNFVTSVDPVTSATTNSNNNGGGGSNIGFGEVTANKLPSKENSNPDGTNVFGNAV</sequence>
<keyword evidence="5" id="KW-0238">DNA-binding</keyword>
<keyword evidence="4 8" id="KW-0694">RNA-binding</keyword>
<feature type="compositionally biased region" description="Polar residues" evidence="10">
    <location>
        <begin position="1265"/>
        <end position="1280"/>
    </location>
</feature>
<dbReference type="InterPro" id="IPR035979">
    <property type="entry name" value="RBD_domain_sf"/>
</dbReference>
<feature type="domain" description="RRM" evidence="12">
    <location>
        <begin position="42"/>
        <end position="117"/>
    </location>
</feature>
<feature type="compositionally biased region" description="Polar residues" evidence="10">
    <location>
        <begin position="1127"/>
        <end position="1139"/>
    </location>
</feature>
<keyword evidence="2 7" id="KW-0863">Zinc-finger</keyword>
<keyword evidence="6 9" id="KW-0539">Nucleus</keyword>
<feature type="domain" description="RING-type" evidence="11">
    <location>
        <begin position="1002"/>
        <end position="1049"/>
    </location>
</feature>
<evidence type="ECO:0000256" key="9">
    <source>
        <dbReference type="PROSITE-ProRule" id="PRU00358"/>
    </source>
</evidence>
<proteinExistence type="predicted"/>
<keyword evidence="1" id="KW-0479">Metal-binding</keyword>
<dbReference type="InterPro" id="IPR001841">
    <property type="entry name" value="Znf_RING"/>
</dbReference>
<evidence type="ECO:0000256" key="2">
    <source>
        <dbReference type="ARBA" id="ARBA00022771"/>
    </source>
</evidence>
<dbReference type="SMART" id="SM00360">
    <property type="entry name" value="RRM"/>
    <property type="match status" value="4"/>
</dbReference>
<feature type="region of interest" description="Disordered" evidence="10">
    <location>
        <begin position="165"/>
        <end position="190"/>
    </location>
</feature>
<evidence type="ECO:0000256" key="1">
    <source>
        <dbReference type="ARBA" id="ARBA00022723"/>
    </source>
</evidence>
<dbReference type="InterPro" id="IPR015947">
    <property type="entry name" value="PUA-like_sf"/>
</dbReference>
<evidence type="ECO:0000259" key="11">
    <source>
        <dbReference type="PROSITE" id="PS50089"/>
    </source>
</evidence>
<dbReference type="AlphaFoldDB" id="A0A9W8DQH9"/>
<evidence type="ECO:0000313" key="14">
    <source>
        <dbReference type="EMBL" id="KAJ1918625.1"/>
    </source>
</evidence>
<name>A0A9W8DQH9_9FUNG</name>
<dbReference type="InterPro" id="IPR036987">
    <property type="entry name" value="SRA-YDG_sf"/>
</dbReference>
<dbReference type="SMART" id="SM00184">
    <property type="entry name" value="RING"/>
    <property type="match status" value="1"/>
</dbReference>
<evidence type="ECO:0000259" key="12">
    <source>
        <dbReference type="PROSITE" id="PS50102"/>
    </source>
</evidence>
<dbReference type="InterPro" id="IPR017907">
    <property type="entry name" value="Znf_RING_CS"/>
</dbReference>
<dbReference type="Gene3D" id="2.30.280.10">
    <property type="entry name" value="SRA-YDG"/>
    <property type="match status" value="2"/>
</dbReference>
<gene>
    <name evidence="14" type="ORF">H4219_002498</name>
</gene>
<evidence type="ECO:0000259" key="13">
    <source>
        <dbReference type="PROSITE" id="PS51015"/>
    </source>
</evidence>
<evidence type="ECO:0000256" key="5">
    <source>
        <dbReference type="ARBA" id="ARBA00023125"/>
    </source>
</evidence>
<comment type="subcellular location">
    <subcellularLocation>
        <location evidence="9">Nucleus</location>
    </subcellularLocation>
</comment>
<feature type="domain" description="RRM" evidence="12">
    <location>
        <begin position="464"/>
        <end position="550"/>
    </location>
</feature>
<evidence type="ECO:0000256" key="6">
    <source>
        <dbReference type="ARBA" id="ARBA00023242"/>
    </source>
</evidence>
<evidence type="ECO:0000256" key="7">
    <source>
        <dbReference type="PROSITE-ProRule" id="PRU00175"/>
    </source>
</evidence>
<feature type="domain" description="RRM" evidence="12">
    <location>
        <begin position="371"/>
        <end position="446"/>
    </location>
</feature>
<keyword evidence="3" id="KW-0862">Zinc</keyword>
<dbReference type="SMART" id="SM00466">
    <property type="entry name" value="SRA"/>
    <property type="match status" value="1"/>
</dbReference>
<dbReference type="GO" id="GO:0005634">
    <property type="term" value="C:nucleus"/>
    <property type="evidence" value="ECO:0007669"/>
    <property type="project" value="UniProtKB-SubCell"/>
</dbReference>
<evidence type="ECO:0000256" key="10">
    <source>
        <dbReference type="SAM" id="MobiDB-lite"/>
    </source>
</evidence>
<accession>A0A9W8DQH9</accession>
<dbReference type="GO" id="GO:0010494">
    <property type="term" value="C:cytoplasmic stress granule"/>
    <property type="evidence" value="ECO:0007669"/>
    <property type="project" value="TreeGrafter"/>
</dbReference>
<dbReference type="Pfam" id="PF02182">
    <property type="entry name" value="SAD_SRA"/>
    <property type="match status" value="1"/>
</dbReference>
<feature type="domain" description="YDG" evidence="13">
    <location>
        <begin position="776"/>
        <end position="940"/>
    </location>
</feature>
<protein>
    <submittedName>
        <fullName evidence="14">Uncharacterized protein</fullName>
    </submittedName>
</protein>
<dbReference type="Gene3D" id="3.30.70.330">
    <property type="match status" value="4"/>
</dbReference>
<dbReference type="InterPro" id="IPR000504">
    <property type="entry name" value="RRM_dom"/>
</dbReference>
<dbReference type="InterPro" id="IPR012677">
    <property type="entry name" value="Nucleotide-bd_a/b_plait_sf"/>
</dbReference>
<comment type="caution">
    <text evidence="14">The sequence shown here is derived from an EMBL/GenBank/DDBJ whole genome shotgun (WGS) entry which is preliminary data.</text>
</comment>
<dbReference type="InterPro" id="IPR003105">
    <property type="entry name" value="SRA_YDG"/>
</dbReference>
<evidence type="ECO:0000256" key="3">
    <source>
        <dbReference type="ARBA" id="ARBA00022833"/>
    </source>
</evidence>
<feature type="region of interest" description="Disordered" evidence="10">
    <location>
        <begin position="1260"/>
        <end position="1280"/>
    </location>
</feature>
<dbReference type="PANTHER" id="PTHR14089">
    <property type="entry name" value="PRE-MRNA-SPLICING FACTOR RBM22"/>
    <property type="match status" value="1"/>
</dbReference>
<dbReference type="PROSITE" id="PS50089">
    <property type="entry name" value="ZF_RING_2"/>
    <property type="match status" value="1"/>
</dbReference>
<feature type="domain" description="RRM" evidence="12">
    <location>
        <begin position="232"/>
        <end position="307"/>
    </location>
</feature>
<dbReference type="OrthoDB" id="6407164at2759"/>
<dbReference type="PROSITE" id="PS51015">
    <property type="entry name" value="YDG"/>
    <property type="match status" value="1"/>
</dbReference>
<evidence type="ECO:0000313" key="15">
    <source>
        <dbReference type="Proteomes" id="UP001150538"/>
    </source>
</evidence>
<dbReference type="Pfam" id="PF00076">
    <property type="entry name" value="RRM_1"/>
    <property type="match status" value="2"/>
</dbReference>
<dbReference type="PROSITE" id="PS00518">
    <property type="entry name" value="ZF_RING_1"/>
    <property type="match status" value="1"/>
</dbReference>
<dbReference type="SUPFAM" id="SSF88697">
    <property type="entry name" value="PUA domain-like"/>
    <property type="match status" value="1"/>
</dbReference>
<dbReference type="InterPro" id="IPR013083">
    <property type="entry name" value="Znf_RING/FYVE/PHD"/>
</dbReference>
<feature type="region of interest" description="Disordered" evidence="10">
    <location>
        <begin position="1093"/>
        <end position="1139"/>
    </location>
</feature>
<dbReference type="InterPro" id="IPR039171">
    <property type="entry name" value="Cwc2/Slt11"/>
</dbReference>
<dbReference type="PROSITE" id="PS50102">
    <property type="entry name" value="RRM"/>
    <property type="match status" value="4"/>
</dbReference>
<evidence type="ECO:0000256" key="4">
    <source>
        <dbReference type="ARBA" id="ARBA00022884"/>
    </source>
</evidence>
<dbReference type="PANTHER" id="PTHR14089:SF8">
    <property type="entry name" value="RNA-BINDING PROTEIN MRN1"/>
    <property type="match status" value="1"/>
</dbReference>
<dbReference type="EMBL" id="JANBPU010000041">
    <property type="protein sequence ID" value="KAJ1918625.1"/>
    <property type="molecule type" value="Genomic_DNA"/>
</dbReference>
<dbReference type="GO" id="GO:0003677">
    <property type="term" value="F:DNA binding"/>
    <property type="evidence" value="ECO:0007669"/>
    <property type="project" value="UniProtKB-KW"/>
</dbReference>
<organism evidence="14 15">
    <name type="scientific">Mycoemilia scoparia</name>
    <dbReference type="NCBI Taxonomy" id="417184"/>
    <lineage>
        <taxon>Eukaryota</taxon>
        <taxon>Fungi</taxon>
        <taxon>Fungi incertae sedis</taxon>
        <taxon>Zoopagomycota</taxon>
        <taxon>Kickxellomycotina</taxon>
        <taxon>Kickxellomycetes</taxon>
        <taxon>Kickxellales</taxon>
        <taxon>Kickxellaceae</taxon>
        <taxon>Mycoemilia</taxon>
    </lineage>
</organism>
<dbReference type="GO" id="GO:0000398">
    <property type="term" value="P:mRNA splicing, via spliceosome"/>
    <property type="evidence" value="ECO:0007669"/>
    <property type="project" value="TreeGrafter"/>
</dbReference>
<feature type="region of interest" description="Disordered" evidence="10">
    <location>
        <begin position="550"/>
        <end position="574"/>
    </location>
</feature>
<dbReference type="GO" id="GO:0003729">
    <property type="term" value="F:mRNA binding"/>
    <property type="evidence" value="ECO:0007669"/>
    <property type="project" value="TreeGrafter"/>
</dbReference>
<dbReference type="Gene3D" id="3.30.40.10">
    <property type="entry name" value="Zinc/RING finger domain, C3HC4 (zinc finger)"/>
    <property type="match status" value="1"/>
</dbReference>
<keyword evidence="15" id="KW-1185">Reference proteome</keyword>
<dbReference type="GO" id="GO:0008270">
    <property type="term" value="F:zinc ion binding"/>
    <property type="evidence" value="ECO:0007669"/>
    <property type="project" value="UniProtKB-KW"/>
</dbReference>
<dbReference type="SUPFAM" id="SSF54928">
    <property type="entry name" value="RNA-binding domain, RBD"/>
    <property type="match status" value="3"/>
</dbReference>
<dbReference type="SUPFAM" id="SSF57850">
    <property type="entry name" value="RING/U-box"/>
    <property type="match status" value="1"/>
</dbReference>
<reference evidence="14" key="1">
    <citation type="submission" date="2022-07" db="EMBL/GenBank/DDBJ databases">
        <title>Phylogenomic reconstructions and comparative analyses of Kickxellomycotina fungi.</title>
        <authorList>
            <person name="Reynolds N.K."/>
            <person name="Stajich J.E."/>
            <person name="Barry K."/>
            <person name="Grigoriev I.V."/>
            <person name="Crous P."/>
            <person name="Smith M.E."/>
        </authorList>
    </citation>
    <scope>NUCLEOTIDE SEQUENCE</scope>
    <source>
        <strain evidence="14">NBRC 100468</strain>
    </source>
</reference>